<dbReference type="InterPro" id="IPR036869">
    <property type="entry name" value="J_dom_sf"/>
</dbReference>
<dbReference type="InterPro" id="IPR018253">
    <property type="entry name" value="DnaJ_domain_CS"/>
</dbReference>
<gene>
    <name evidence="3" type="ORF">Nepgr_010750</name>
</gene>
<proteinExistence type="predicted"/>
<evidence type="ECO:0000313" key="3">
    <source>
        <dbReference type="EMBL" id="GMH08910.1"/>
    </source>
</evidence>
<dbReference type="PANTHER" id="PTHR44137">
    <property type="entry name" value="BNAC03G44070D PROTEIN"/>
    <property type="match status" value="1"/>
</dbReference>
<comment type="caution">
    <text evidence="3">The sequence shown here is derived from an EMBL/GenBank/DDBJ whole genome shotgun (WGS) entry which is preliminary data.</text>
</comment>
<dbReference type="Proteomes" id="UP001279734">
    <property type="component" value="Unassembled WGS sequence"/>
</dbReference>
<dbReference type="PANTHER" id="PTHR44137:SF32">
    <property type="entry name" value="DNAJ HEAT SHOCK AMINO-TERMINAL DOMAIN PROTEIN"/>
    <property type="match status" value="1"/>
</dbReference>
<dbReference type="EMBL" id="BSYO01000008">
    <property type="protein sequence ID" value="GMH08910.1"/>
    <property type="molecule type" value="Genomic_DNA"/>
</dbReference>
<feature type="compositionally biased region" description="Low complexity" evidence="1">
    <location>
        <begin position="148"/>
        <end position="157"/>
    </location>
</feature>
<feature type="compositionally biased region" description="Polar residues" evidence="1">
    <location>
        <begin position="220"/>
        <end position="230"/>
    </location>
</feature>
<keyword evidence="4" id="KW-1185">Reference proteome</keyword>
<dbReference type="Pfam" id="PF00226">
    <property type="entry name" value="DnaJ"/>
    <property type="match status" value="1"/>
</dbReference>
<feature type="compositionally biased region" description="Low complexity" evidence="1">
    <location>
        <begin position="336"/>
        <end position="347"/>
    </location>
</feature>
<feature type="region of interest" description="Disordered" evidence="1">
    <location>
        <begin position="148"/>
        <end position="242"/>
    </location>
</feature>
<reference evidence="3" key="1">
    <citation type="submission" date="2023-05" db="EMBL/GenBank/DDBJ databases">
        <title>Nepenthes gracilis genome sequencing.</title>
        <authorList>
            <person name="Fukushima K."/>
        </authorList>
    </citation>
    <scope>NUCLEOTIDE SEQUENCE</scope>
    <source>
        <strain evidence="3">SING2019-196</strain>
    </source>
</reference>
<accession>A0AAD3XLM4</accession>
<feature type="compositionally biased region" description="Low complexity" evidence="1">
    <location>
        <begin position="231"/>
        <end position="242"/>
    </location>
</feature>
<feature type="domain" description="J" evidence="2">
    <location>
        <begin position="66"/>
        <end position="130"/>
    </location>
</feature>
<dbReference type="Pfam" id="PF23551">
    <property type="entry name" value="Zn_ribbon_20"/>
    <property type="match status" value="1"/>
</dbReference>
<evidence type="ECO:0000313" key="4">
    <source>
        <dbReference type="Proteomes" id="UP001279734"/>
    </source>
</evidence>
<feature type="compositionally biased region" description="Basic and acidic residues" evidence="1">
    <location>
        <begin position="456"/>
        <end position="486"/>
    </location>
</feature>
<evidence type="ECO:0000256" key="1">
    <source>
        <dbReference type="SAM" id="MobiDB-lite"/>
    </source>
</evidence>
<dbReference type="PROSITE" id="PS50076">
    <property type="entry name" value="DNAJ_2"/>
    <property type="match status" value="1"/>
</dbReference>
<dbReference type="SMART" id="SM00271">
    <property type="entry name" value="DnaJ"/>
    <property type="match status" value="1"/>
</dbReference>
<dbReference type="SUPFAM" id="SSF46565">
    <property type="entry name" value="Chaperone J-domain"/>
    <property type="match status" value="1"/>
</dbReference>
<feature type="compositionally biased region" description="Polar residues" evidence="1">
    <location>
        <begin position="167"/>
        <end position="185"/>
    </location>
</feature>
<feature type="region of interest" description="Disordered" evidence="1">
    <location>
        <begin position="308"/>
        <end position="369"/>
    </location>
</feature>
<dbReference type="AlphaFoldDB" id="A0AAD3XLM4"/>
<evidence type="ECO:0000259" key="2">
    <source>
        <dbReference type="PROSITE" id="PS50076"/>
    </source>
</evidence>
<dbReference type="Gene3D" id="1.10.287.110">
    <property type="entry name" value="DnaJ domain"/>
    <property type="match status" value="1"/>
</dbReference>
<dbReference type="InterPro" id="IPR056988">
    <property type="entry name" value="Zn_ribbon_pln"/>
</dbReference>
<feature type="compositionally biased region" description="Basic and acidic residues" evidence="1">
    <location>
        <begin position="353"/>
        <end position="362"/>
    </location>
</feature>
<dbReference type="InterPro" id="IPR024593">
    <property type="entry name" value="DUF3444"/>
</dbReference>
<name>A0AAD3XLM4_NEPGR</name>
<dbReference type="InterPro" id="IPR001623">
    <property type="entry name" value="DnaJ_domain"/>
</dbReference>
<sequence length="756" mass="84152">MECNKDEAIRAKELALRKLTEKDIAGAKKFALKAQNLYPGLEGISQMLTIIDVYTSAENKVRGETDWYGILGVNPLADDETIKKHYKKLALLLHPDKNKSTGADGAFQFVSEAFSFLSDKTKRLAYNQKLNIRPFQQRVATQTVVSSAAPSSTQSQQKFPTKCGASVPQSSSNPFQSKVATQSGISAAPSGNKAFHQKAQIKSGGSSAPTRDNGHHKHSSSAASTGNMQNSSSRMSSASSHLSNQERRSFWTVCNRCRMQYEYLRQYLNQILLCPHCNKGFKAVEIAPPSNLSTMSRWVNQQQHQKSYRSAGPQGWADRNSSSQTNVHWEPFLRRTASTTATQPTTTGQMGNEKAKREHMEAYEGGDDLSRKRRILDDKLSRNYGGTVSNPLGTVNWGTGTGSASTVFSGSNYRFSINGELSQLETRNILMQKTVVEIGKKLNEWRSACEEARAAAKDKQKAKERERQKSKLVKSTDAEGLEEHVESLSNKSSSGTSAFDSEKGAIQTISMNVPDSDFHDFDADRTEFSFSDNDVWAAYDNDDGMPRFYALIQKVISLKPFKMLISWLNSKSNIEFGSVDWVGQGFTKTCGEFRVGRHETNESLNSFSHKVNWTKGSRGVVQIYPTKGEIWALYRNWSPDWDMEMPVEVRHVYEMVEVVDNYVEDQGVTVAPLIKAPGFRTVFCRKHDSKQLKRIPKEEMFRFSHSVPSHLLTAEHAPKGCLELDPAATPLALLQVGKPANEGQAAESIGSVRKVS</sequence>
<dbReference type="PROSITE" id="PS00636">
    <property type="entry name" value="DNAJ_1"/>
    <property type="match status" value="1"/>
</dbReference>
<feature type="region of interest" description="Disordered" evidence="1">
    <location>
        <begin position="456"/>
        <end position="499"/>
    </location>
</feature>
<protein>
    <recommendedName>
        <fullName evidence="2">J domain-containing protein</fullName>
    </recommendedName>
</protein>
<dbReference type="CDD" id="cd06257">
    <property type="entry name" value="DnaJ"/>
    <property type="match status" value="1"/>
</dbReference>
<dbReference type="Pfam" id="PF11926">
    <property type="entry name" value="DUF3444"/>
    <property type="match status" value="1"/>
</dbReference>
<feature type="compositionally biased region" description="Polar residues" evidence="1">
    <location>
        <begin position="487"/>
        <end position="499"/>
    </location>
</feature>
<organism evidence="3 4">
    <name type="scientific">Nepenthes gracilis</name>
    <name type="common">Slender pitcher plant</name>
    <dbReference type="NCBI Taxonomy" id="150966"/>
    <lineage>
        <taxon>Eukaryota</taxon>
        <taxon>Viridiplantae</taxon>
        <taxon>Streptophyta</taxon>
        <taxon>Embryophyta</taxon>
        <taxon>Tracheophyta</taxon>
        <taxon>Spermatophyta</taxon>
        <taxon>Magnoliopsida</taxon>
        <taxon>eudicotyledons</taxon>
        <taxon>Gunneridae</taxon>
        <taxon>Pentapetalae</taxon>
        <taxon>Caryophyllales</taxon>
        <taxon>Nepenthaceae</taxon>
        <taxon>Nepenthes</taxon>
    </lineage>
</organism>
<dbReference type="PRINTS" id="PR00625">
    <property type="entry name" value="JDOMAIN"/>
</dbReference>